<dbReference type="Gene3D" id="3.40.50.620">
    <property type="entry name" value="HUPs"/>
    <property type="match status" value="1"/>
</dbReference>
<dbReference type="CDD" id="cd14066">
    <property type="entry name" value="STKc_IRAK"/>
    <property type="match status" value="1"/>
</dbReference>
<feature type="region of interest" description="Disordered" evidence="3">
    <location>
        <begin position="916"/>
        <end position="954"/>
    </location>
</feature>
<dbReference type="InterPro" id="IPR011009">
    <property type="entry name" value="Kinase-like_dom_sf"/>
</dbReference>
<keyword evidence="1" id="KW-0547">Nucleotide-binding</keyword>
<keyword evidence="6" id="KW-1185">Reference proteome</keyword>
<dbReference type="SUPFAM" id="SSF52402">
    <property type="entry name" value="Adenine nucleotide alpha hydrolases-like"/>
    <property type="match status" value="1"/>
</dbReference>
<feature type="compositionally biased region" description="Low complexity" evidence="3">
    <location>
        <begin position="919"/>
        <end position="928"/>
    </location>
</feature>
<dbReference type="PANTHER" id="PTHR47989">
    <property type="entry name" value="OS01G0750732 PROTEIN"/>
    <property type="match status" value="1"/>
</dbReference>
<feature type="region of interest" description="Disordered" evidence="3">
    <location>
        <begin position="372"/>
        <end position="480"/>
    </location>
</feature>
<evidence type="ECO:0000259" key="4">
    <source>
        <dbReference type="SMART" id="SM00219"/>
    </source>
</evidence>
<feature type="compositionally biased region" description="Polar residues" evidence="3">
    <location>
        <begin position="539"/>
        <end position="550"/>
    </location>
</feature>
<evidence type="ECO:0000256" key="3">
    <source>
        <dbReference type="SAM" id="MobiDB-lite"/>
    </source>
</evidence>
<feature type="region of interest" description="Disordered" evidence="3">
    <location>
        <begin position="1"/>
        <end position="62"/>
    </location>
</feature>
<dbReference type="Proteomes" id="UP001497512">
    <property type="component" value="Chromosome 1"/>
</dbReference>
<evidence type="ECO:0000256" key="2">
    <source>
        <dbReference type="ARBA" id="ARBA00022840"/>
    </source>
</evidence>
<evidence type="ECO:0000313" key="5">
    <source>
        <dbReference type="EMBL" id="CAK9191709.1"/>
    </source>
</evidence>
<feature type="compositionally biased region" description="Basic and acidic residues" evidence="3">
    <location>
        <begin position="437"/>
        <end position="451"/>
    </location>
</feature>
<dbReference type="PROSITE" id="PS00109">
    <property type="entry name" value="PROTEIN_KINASE_TYR"/>
    <property type="match status" value="1"/>
</dbReference>
<feature type="compositionally biased region" description="Low complexity" evidence="3">
    <location>
        <begin position="32"/>
        <end position="43"/>
    </location>
</feature>
<sequence length="1040" mass="113123">MSSPMPVGRLRRGNNGIPDLNNHNDSGRRSRSNNNNDNNNFSTPSPPDAAAHTSVTPRAATTAASAAGGNHYYSSVSSSAVNGGGVSKFLEKVVVAIDSNKKITKNALEWALTNVLVHPGETIILLVLLPTQKPAAGVASSSSSKGITKNEVEKNLHHSCMLMVEELQVIYASKKINIEVKMVEPNGQDTVANEAKNLGATWIVLDRHLKKEGKCCVELLQCNIVVVNISESKILKLILKQTGSSPHVIQPTNIQSTLEAPLQGVERKSKNTQNPSREFAQYHYCGEQPSIVTRNGVQNNSSSSNQTTPLSSPEEELTTPFTASNAGGGSSEHGISTSGNTSAEIDTAPQNHMFHSKRMAANSVTVSPVLSLSSPPELAFRGSSNRKLKPTKILSEAKIPPPKPPSGNRAVVYSMDPTVPCRPTSRVASRSASRASSRRDSPVKMLQRESPAKLLGGGGSGGGGGSSSSSSSSRDQSPRQLEITRTGYHEEREVGQSLRVILQDNVAMDQSPFNGGSPSGYQGDYEPANDSPLLRPTKQGKTTDGATGNNNRNRMAMMLSKHNLPGPPPLCSICQHKSPMFGKPPLRYTYMELERATGGFSQANFLAEGGYGSVHRGVLSDGQAVAVKQYKLASMQGDKEFCSEVEILSCAQHRNVVMLVGFCIEGKRRLLVYEFVCNGSLDLHLYDQERTPLEWASRQKIALGTARGLRYLHQECRVGCIVHRDLRPNNIVVTHDFEPMVGDFGLARWQPDGQSSVETRVLGTFGYLAPEYTQHGQVTNKLDVYSFGVVLLELVTGRKAIDITRPKGEQCLTEWARPLLEEKGTIPTDPRLDNRYSDMEVHYMLHAAACCIRRDPQQRPNMSQASFVIRMLEGEMIVEVTCSASPVAAYFAERIPHTYMGRRSTGLEPIIKKATSPMTTTTTTTTTTTRREETENPNSNLDAHQSDQESFYSSPNGDFGSYNIEYTPPFESTRSPTTTTTKDFNSRLNVVTTSSPPPPVAMHSASNLSFEALKSAYADKGYYAPVSAAAYESYSLGKDF</sequence>
<organism evidence="5 6">
    <name type="scientific">Sphagnum troendelagicum</name>
    <dbReference type="NCBI Taxonomy" id="128251"/>
    <lineage>
        <taxon>Eukaryota</taxon>
        <taxon>Viridiplantae</taxon>
        <taxon>Streptophyta</taxon>
        <taxon>Embryophyta</taxon>
        <taxon>Bryophyta</taxon>
        <taxon>Sphagnophytina</taxon>
        <taxon>Sphagnopsida</taxon>
        <taxon>Sphagnales</taxon>
        <taxon>Sphagnaceae</taxon>
        <taxon>Sphagnum</taxon>
    </lineage>
</organism>
<dbReference type="Gene3D" id="3.30.200.20">
    <property type="entry name" value="Phosphorylase Kinase, domain 1"/>
    <property type="match status" value="1"/>
</dbReference>
<keyword evidence="2" id="KW-0067">ATP-binding</keyword>
<dbReference type="InterPro" id="IPR020635">
    <property type="entry name" value="Tyr_kinase_cat_dom"/>
</dbReference>
<dbReference type="Pfam" id="PF00069">
    <property type="entry name" value="Pkinase"/>
    <property type="match status" value="1"/>
</dbReference>
<dbReference type="InterPro" id="IPR006016">
    <property type="entry name" value="UspA"/>
</dbReference>
<dbReference type="SMART" id="SM00219">
    <property type="entry name" value="TyrKc"/>
    <property type="match status" value="1"/>
</dbReference>
<accession>A0ABP0TBH0</accession>
<dbReference type="InterPro" id="IPR008266">
    <property type="entry name" value="Tyr_kinase_AS"/>
</dbReference>
<feature type="compositionally biased region" description="Low complexity" evidence="3">
    <location>
        <begin position="425"/>
        <end position="435"/>
    </location>
</feature>
<feature type="domain" description="Tyrosine-protein kinase catalytic" evidence="4">
    <location>
        <begin position="600"/>
        <end position="869"/>
    </location>
</feature>
<evidence type="ECO:0000313" key="6">
    <source>
        <dbReference type="Proteomes" id="UP001497512"/>
    </source>
</evidence>
<dbReference type="SUPFAM" id="SSF56112">
    <property type="entry name" value="Protein kinase-like (PK-like)"/>
    <property type="match status" value="1"/>
</dbReference>
<feature type="compositionally biased region" description="Low complexity" evidence="3">
    <location>
        <begin position="298"/>
        <end position="312"/>
    </location>
</feature>
<feature type="compositionally biased region" description="Gly residues" evidence="3">
    <location>
        <begin position="455"/>
        <end position="466"/>
    </location>
</feature>
<name>A0ABP0TBH0_9BRYO</name>
<feature type="region of interest" description="Disordered" evidence="3">
    <location>
        <begin position="509"/>
        <end position="550"/>
    </location>
</feature>
<evidence type="ECO:0000256" key="1">
    <source>
        <dbReference type="ARBA" id="ARBA00022741"/>
    </source>
</evidence>
<reference evidence="5 6" key="1">
    <citation type="submission" date="2024-02" db="EMBL/GenBank/DDBJ databases">
        <authorList>
            <consortium name="ELIXIR-Norway"/>
            <consortium name="Elixir Norway"/>
        </authorList>
    </citation>
    <scope>NUCLEOTIDE SEQUENCE [LARGE SCALE GENOMIC DNA]</scope>
</reference>
<feature type="region of interest" description="Disordered" evidence="3">
    <location>
        <begin position="292"/>
        <end position="345"/>
    </location>
</feature>
<feature type="compositionally biased region" description="Polar residues" evidence="3">
    <location>
        <begin position="333"/>
        <end position="345"/>
    </location>
</feature>
<feature type="compositionally biased region" description="Polar residues" evidence="3">
    <location>
        <begin position="936"/>
        <end position="954"/>
    </location>
</feature>
<feature type="compositionally biased region" description="Polar residues" evidence="3">
    <location>
        <begin position="511"/>
        <end position="520"/>
    </location>
</feature>
<dbReference type="EMBL" id="OZ019893">
    <property type="protein sequence ID" value="CAK9191709.1"/>
    <property type="molecule type" value="Genomic_DNA"/>
</dbReference>
<protein>
    <recommendedName>
        <fullName evidence="4">Tyrosine-protein kinase catalytic domain-containing protein</fullName>
    </recommendedName>
</protein>
<dbReference type="Gene3D" id="1.10.510.10">
    <property type="entry name" value="Transferase(Phosphotransferase) domain 1"/>
    <property type="match status" value="1"/>
</dbReference>
<dbReference type="Pfam" id="PF00582">
    <property type="entry name" value="Usp"/>
    <property type="match status" value="1"/>
</dbReference>
<dbReference type="InterPro" id="IPR014729">
    <property type="entry name" value="Rossmann-like_a/b/a_fold"/>
</dbReference>
<proteinExistence type="predicted"/>
<dbReference type="InterPro" id="IPR000719">
    <property type="entry name" value="Prot_kinase_dom"/>
</dbReference>
<dbReference type="PANTHER" id="PTHR47989:SF14">
    <property type="entry name" value="INACTIVE PROTEIN KINASE SELMODRAFT_444075"/>
    <property type="match status" value="1"/>
</dbReference>
<gene>
    <name evidence="5" type="ORF">CSSPTR1EN2_LOCUS1526</name>
</gene>